<reference evidence="1 2" key="1">
    <citation type="submission" date="2014-04" db="EMBL/GenBank/DDBJ databases">
        <title>Evolutionary Origins and Diversification of the Mycorrhizal Mutualists.</title>
        <authorList>
            <consortium name="DOE Joint Genome Institute"/>
            <consortium name="Mycorrhizal Genomics Consortium"/>
            <person name="Kohler A."/>
            <person name="Kuo A."/>
            <person name="Nagy L.G."/>
            <person name="Floudas D."/>
            <person name="Copeland A."/>
            <person name="Barry K.W."/>
            <person name="Cichocki N."/>
            <person name="Veneault-Fourrey C."/>
            <person name="LaButti K."/>
            <person name="Lindquist E.A."/>
            <person name="Lipzen A."/>
            <person name="Lundell T."/>
            <person name="Morin E."/>
            <person name="Murat C."/>
            <person name="Riley R."/>
            <person name="Ohm R."/>
            <person name="Sun H."/>
            <person name="Tunlid A."/>
            <person name="Henrissat B."/>
            <person name="Grigoriev I.V."/>
            <person name="Hibbett D.S."/>
            <person name="Martin F."/>
        </authorList>
    </citation>
    <scope>NUCLEOTIDE SEQUENCE [LARGE SCALE GENOMIC DNA]</scope>
    <source>
        <strain evidence="1 2">Koide BX008</strain>
    </source>
</reference>
<dbReference type="STRING" id="946122.A0A0C2RX49"/>
<protein>
    <submittedName>
        <fullName evidence="1">Uncharacterized protein</fullName>
    </submittedName>
</protein>
<dbReference type="Proteomes" id="UP000054549">
    <property type="component" value="Unassembled WGS sequence"/>
</dbReference>
<gene>
    <name evidence="1" type="ORF">M378DRAFT_18455</name>
</gene>
<keyword evidence="2" id="KW-1185">Reference proteome</keyword>
<evidence type="ECO:0000313" key="2">
    <source>
        <dbReference type="Proteomes" id="UP000054549"/>
    </source>
</evidence>
<evidence type="ECO:0000313" key="1">
    <source>
        <dbReference type="EMBL" id="KIL54890.1"/>
    </source>
</evidence>
<name>A0A0C2RX49_AMAMK</name>
<dbReference type="OrthoDB" id="416222at2759"/>
<accession>A0A0C2RX49</accession>
<organism evidence="1 2">
    <name type="scientific">Amanita muscaria (strain Koide BX008)</name>
    <dbReference type="NCBI Taxonomy" id="946122"/>
    <lineage>
        <taxon>Eukaryota</taxon>
        <taxon>Fungi</taxon>
        <taxon>Dikarya</taxon>
        <taxon>Basidiomycota</taxon>
        <taxon>Agaricomycotina</taxon>
        <taxon>Agaricomycetes</taxon>
        <taxon>Agaricomycetidae</taxon>
        <taxon>Agaricales</taxon>
        <taxon>Pluteineae</taxon>
        <taxon>Amanitaceae</taxon>
        <taxon>Amanita</taxon>
    </lineage>
</organism>
<dbReference type="EMBL" id="KN818607">
    <property type="protein sequence ID" value="KIL54890.1"/>
    <property type="molecule type" value="Genomic_DNA"/>
</dbReference>
<proteinExistence type="predicted"/>
<dbReference type="InParanoid" id="A0A0C2RX49"/>
<dbReference type="AlphaFoldDB" id="A0A0C2RX49"/>
<dbReference type="Gene3D" id="2.40.30.10">
    <property type="entry name" value="Translation factors"/>
    <property type="match status" value="1"/>
</dbReference>
<sequence length="217" mass="23253">MLGIFMSILDCLRKLNQDKEQRGGGFAIGGWERHPGHSLIPEHNALNSTLNQFVTAVVLKYESTPTAQTPQRLIYGVGSNFLLTLKPSSNNEPAPAISENGIERVDTPAYLLEGSRGAYKPARTALSSLDFVVPPIDALTSFFDSSAKISTSLPNDLKAGPNATKGNDVALVFVNAMSGELGSYNIVAGNMGDRSNLELWWGGGKLSSDLMQTDVNP</sequence>
<dbReference type="HOGENOM" id="CLU_1271989_0_0_1"/>